<evidence type="ECO:0000256" key="3">
    <source>
        <dbReference type="ARBA" id="ARBA00022827"/>
    </source>
</evidence>
<keyword evidence="2" id="KW-0285">Flavoprotein</keyword>
<dbReference type="PANTHER" id="PTHR42887:SF2">
    <property type="entry name" value="OS12G0638800 PROTEIN"/>
    <property type="match status" value="1"/>
</dbReference>
<keyword evidence="3" id="KW-0274">FAD</keyword>
<protein>
    <submittedName>
        <fullName evidence="6">NAD(P)/FAD-dependent oxidoreductase</fullName>
    </submittedName>
</protein>
<dbReference type="NCBIfam" id="TIGR00275">
    <property type="entry name" value="aminoacetone oxidase family FAD-binding enzyme"/>
    <property type="match status" value="1"/>
</dbReference>
<organism evidence="6 7">
    <name type="scientific">Parvularcula maris</name>
    <dbReference type="NCBI Taxonomy" id="2965077"/>
    <lineage>
        <taxon>Bacteria</taxon>
        <taxon>Pseudomonadati</taxon>
        <taxon>Pseudomonadota</taxon>
        <taxon>Alphaproteobacteria</taxon>
        <taxon>Parvularculales</taxon>
        <taxon>Parvularculaceae</taxon>
        <taxon>Parvularcula</taxon>
    </lineage>
</organism>
<dbReference type="Gene3D" id="1.10.8.260">
    <property type="entry name" value="HI0933 insert domain-like"/>
    <property type="match status" value="1"/>
</dbReference>
<dbReference type="Proteomes" id="UP001142610">
    <property type="component" value="Unassembled WGS sequence"/>
</dbReference>
<dbReference type="InterPro" id="IPR036188">
    <property type="entry name" value="FAD/NAD-bd_sf"/>
</dbReference>
<evidence type="ECO:0000259" key="4">
    <source>
        <dbReference type="Pfam" id="PF03486"/>
    </source>
</evidence>
<dbReference type="Pfam" id="PF22780">
    <property type="entry name" value="HI0933_like_1st"/>
    <property type="match status" value="1"/>
</dbReference>
<dbReference type="EMBL" id="JANIBC010000003">
    <property type="protein sequence ID" value="MCQ8184874.1"/>
    <property type="molecule type" value="Genomic_DNA"/>
</dbReference>
<feature type="domain" description="RsdA/BaiN/AoA(So)-like insert" evidence="5">
    <location>
        <begin position="180"/>
        <end position="339"/>
    </location>
</feature>
<dbReference type="Gene3D" id="2.40.30.10">
    <property type="entry name" value="Translation factors"/>
    <property type="match status" value="1"/>
</dbReference>
<gene>
    <name evidence="6" type="ORF">NOG11_05670</name>
</gene>
<evidence type="ECO:0000313" key="6">
    <source>
        <dbReference type="EMBL" id="MCQ8184874.1"/>
    </source>
</evidence>
<evidence type="ECO:0000313" key="7">
    <source>
        <dbReference type="Proteomes" id="UP001142610"/>
    </source>
</evidence>
<dbReference type="InterPro" id="IPR004792">
    <property type="entry name" value="BaiN-like"/>
</dbReference>
<dbReference type="PANTHER" id="PTHR42887">
    <property type="entry name" value="OS12G0638800 PROTEIN"/>
    <property type="match status" value="1"/>
</dbReference>
<comment type="cofactor">
    <cofactor evidence="1">
        <name>FAD</name>
        <dbReference type="ChEBI" id="CHEBI:57692"/>
    </cofactor>
</comment>
<dbReference type="InterPro" id="IPR055178">
    <property type="entry name" value="RsdA/BaiN/AoA(So)-like_dom"/>
</dbReference>
<evidence type="ECO:0000256" key="1">
    <source>
        <dbReference type="ARBA" id="ARBA00001974"/>
    </source>
</evidence>
<dbReference type="Pfam" id="PF03486">
    <property type="entry name" value="HI0933_like"/>
    <property type="match status" value="1"/>
</dbReference>
<dbReference type="SUPFAM" id="SSF160996">
    <property type="entry name" value="HI0933 insert domain-like"/>
    <property type="match status" value="1"/>
</dbReference>
<sequence length="398" mass="42217">MGAGAAGLFFAAKAGEQGKRVLVLDHAKRLCEKIRISGGGRCNFTNLGCEPKHFLSENPKFAISALRGYRAHDFLAEVEAAGIPWEEKKLGQLFCQRSAQDIIDLLLDGCCRAGVIVKSGATIGEVGHDGGAFTVTAEGQRLTAPALVIATGGKSIPKIGATGFGYEVARQFGLPVIEPRPALVPLTFGGPIREMAKELAGLSIDASVAAAAPPGTKKKAKPPAFEDGFLFTHRGLSGPSVLQASSYWREGQALEIDLAPARDMAATLRERKARGGAVTMPVALAEHLPKRLAQKLAEHHGWQGRLADWPDRRIEEAADKLHRWQPLPDGSEGYRTAEVTAGGVDTAALHSKTMEAKSLPGLYFVGEVVDVTGWLGGYNFQWAWASAVAAAKALAPSV</sequence>
<proteinExistence type="predicted"/>
<dbReference type="SUPFAM" id="SSF51905">
    <property type="entry name" value="FAD/NAD(P)-binding domain"/>
    <property type="match status" value="1"/>
</dbReference>
<feature type="domain" description="RsdA/BaiN/AoA(So)-like Rossmann fold-like" evidence="4">
    <location>
        <begin position="1"/>
        <end position="392"/>
    </location>
</feature>
<name>A0A9X2RHH2_9PROT</name>
<comment type="caution">
    <text evidence="6">The sequence shown here is derived from an EMBL/GenBank/DDBJ whole genome shotgun (WGS) entry which is preliminary data.</text>
</comment>
<evidence type="ECO:0000259" key="5">
    <source>
        <dbReference type="Pfam" id="PF22780"/>
    </source>
</evidence>
<evidence type="ECO:0000256" key="2">
    <source>
        <dbReference type="ARBA" id="ARBA00022630"/>
    </source>
</evidence>
<dbReference type="InterPro" id="IPR023166">
    <property type="entry name" value="BaiN-like_dom_sf"/>
</dbReference>
<keyword evidence="7" id="KW-1185">Reference proteome</keyword>
<accession>A0A9X2RHH2</accession>
<reference evidence="6" key="1">
    <citation type="submission" date="2022-07" db="EMBL/GenBank/DDBJ databases">
        <title>Parvularcula maris sp. nov., an algicidal bacterium isolated from seawater.</title>
        <authorList>
            <person name="Li F."/>
        </authorList>
    </citation>
    <scope>NUCLEOTIDE SEQUENCE</scope>
    <source>
        <strain evidence="6">BGMRC 0090</strain>
    </source>
</reference>
<dbReference type="AlphaFoldDB" id="A0A9X2RHH2"/>
<dbReference type="Gene3D" id="3.50.50.60">
    <property type="entry name" value="FAD/NAD(P)-binding domain"/>
    <property type="match status" value="1"/>
</dbReference>
<dbReference type="InterPro" id="IPR057661">
    <property type="entry name" value="RsdA/BaiN/AoA(So)_Rossmann"/>
</dbReference>